<dbReference type="InterPro" id="IPR006390">
    <property type="entry name" value="DHP_synth_dom"/>
</dbReference>
<dbReference type="PANTHER" id="PTHR20941">
    <property type="entry name" value="FOLATE SYNTHESIS PROTEINS"/>
    <property type="match status" value="1"/>
</dbReference>
<dbReference type="GO" id="GO:0005829">
    <property type="term" value="C:cytosol"/>
    <property type="evidence" value="ECO:0007669"/>
    <property type="project" value="TreeGrafter"/>
</dbReference>
<dbReference type="GO" id="GO:0046656">
    <property type="term" value="P:folic acid biosynthetic process"/>
    <property type="evidence" value="ECO:0007669"/>
    <property type="project" value="UniProtKB-KW"/>
</dbReference>
<feature type="domain" description="Pterin-binding" evidence="10">
    <location>
        <begin position="20"/>
        <end position="267"/>
    </location>
</feature>
<dbReference type="eggNOG" id="COG0294">
    <property type="taxonomic scope" value="Bacteria"/>
</dbReference>
<evidence type="ECO:0000256" key="9">
    <source>
        <dbReference type="RuleBase" id="RU361205"/>
    </source>
</evidence>
<dbReference type="PROSITE" id="PS50972">
    <property type="entry name" value="PTERIN_BINDING"/>
    <property type="match status" value="1"/>
</dbReference>
<evidence type="ECO:0000259" key="10">
    <source>
        <dbReference type="PROSITE" id="PS50972"/>
    </source>
</evidence>
<evidence type="ECO:0000256" key="5">
    <source>
        <dbReference type="ARBA" id="ARBA00022679"/>
    </source>
</evidence>
<dbReference type="NCBIfam" id="TIGR01496">
    <property type="entry name" value="DHPS"/>
    <property type="match status" value="1"/>
</dbReference>
<dbReference type="EC" id="2.5.1.15" evidence="4 9"/>
<dbReference type="PATRIC" id="fig|1461693.3.peg.3072"/>
<dbReference type="RefSeq" id="WP_035253231.1">
    <property type="nucleotide sequence ID" value="NZ_AQQY01000014.1"/>
</dbReference>
<dbReference type="UniPathway" id="UPA00077">
    <property type="reaction ID" value="UER00156"/>
</dbReference>
<evidence type="ECO:0000313" key="11">
    <source>
        <dbReference type="EMBL" id="KCV80884.1"/>
    </source>
</evidence>
<evidence type="ECO:0000256" key="3">
    <source>
        <dbReference type="ARBA" id="ARBA00004763"/>
    </source>
</evidence>
<keyword evidence="5 9" id="KW-0808">Transferase</keyword>
<dbReference type="Pfam" id="PF00809">
    <property type="entry name" value="Pterin_bind"/>
    <property type="match status" value="1"/>
</dbReference>
<accession>A0A058ZGX5</accession>
<evidence type="ECO:0000256" key="8">
    <source>
        <dbReference type="ARBA" id="ARBA00022909"/>
    </source>
</evidence>
<protein>
    <recommendedName>
        <fullName evidence="4 9">Dihydropteroate synthase</fullName>
        <shortName evidence="9">DHPS</shortName>
        <ecNumber evidence="4 9">2.5.1.15</ecNumber>
    </recommendedName>
    <alternativeName>
        <fullName evidence="9">Dihydropteroate pyrophosphorylase</fullName>
    </alternativeName>
</protein>
<evidence type="ECO:0000256" key="2">
    <source>
        <dbReference type="ARBA" id="ARBA00001946"/>
    </source>
</evidence>
<dbReference type="PROSITE" id="PS00792">
    <property type="entry name" value="DHPS_1"/>
    <property type="match status" value="1"/>
</dbReference>
<comment type="cofactor">
    <cofactor evidence="2 9">
        <name>Mg(2+)</name>
        <dbReference type="ChEBI" id="CHEBI:18420"/>
    </cofactor>
</comment>
<reference evidence="11 12" key="1">
    <citation type="submission" date="2013-04" db="EMBL/GenBank/DDBJ databases">
        <title>Shimia sp. 22II-S11-Z10 Genome Sequencing.</title>
        <authorList>
            <person name="Lai Q."/>
            <person name="Li G."/>
            <person name="Shao Z."/>
        </authorList>
    </citation>
    <scope>NUCLEOTIDE SEQUENCE [LARGE SCALE GENOMIC DNA]</scope>
    <source>
        <strain evidence="12">22II-S11-Z10</strain>
    </source>
</reference>
<dbReference type="InterPro" id="IPR011005">
    <property type="entry name" value="Dihydropteroate_synth-like_sf"/>
</dbReference>
<dbReference type="CDD" id="cd00739">
    <property type="entry name" value="DHPS"/>
    <property type="match status" value="1"/>
</dbReference>
<comment type="similarity">
    <text evidence="9">Belongs to the DHPS family.</text>
</comment>
<evidence type="ECO:0000256" key="7">
    <source>
        <dbReference type="ARBA" id="ARBA00022842"/>
    </source>
</evidence>
<evidence type="ECO:0000256" key="1">
    <source>
        <dbReference type="ARBA" id="ARBA00000012"/>
    </source>
</evidence>
<dbReference type="Gene3D" id="3.20.20.20">
    <property type="entry name" value="Dihydropteroate synthase-like"/>
    <property type="match status" value="1"/>
</dbReference>
<evidence type="ECO:0000256" key="4">
    <source>
        <dbReference type="ARBA" id="ARBA00012458"/>
    </source>
</evidence>
<comment type="caution">
    <text evidence="11">The sequence shown here is derived from an EMBL/GenBank/DDBJ whole genome shotgun (WGS) entry which is preliminary data.</text>
</comment>
<keyword evidence="12" id="KW-1185">Reference proteome</keyword>
<dbReference type="InterPro" id="IPR000489">
    <property type="entry name" value="Pterin-binding_dom"/>
</dbReference>
<sequence length="276" mass="28971">MADDRLTKRDAFLAAVNAGPVVMGIVNMTPDSFSDGGLHAAPEAALNGAVRMVSEGAAIVDVGAESTRPGATPLSASEELSRLDPALSQICAAVDVAVSVDTYKADVARFAAQSGAAVINDVWGLHHDPQMAHVVAETGSALIAMHNRTDVDPDLDITSDINTFFEHSLTLAAKAGIPDAHIILDPGIGFGKTLEQNYRILNQLADLRKFGRPILLGLSRKRMIGEVTGAAPANRMAGTVAANVIGLRNGANILRVHDVAEHVNAVQIFNAAEQFQ</sequence>
<comment type="catalytic activity">
    <reaction evidence="1">
        <text>(7,8-dihydropterin-6-yl)methyl diphosphate + 4-aminobenzoate = 7,8-dihydropteroate + diphosphate</text>
        <dbReference type="Rhea" id="RHEA:19949"/>
        <dbReference type="ChEBI" id="CHEBI:17836"/>
        <dbReference type="ChEBI" id="CHEBI:17839"/>
        <dbReference type="ChEBI" id="CHEBI:33019"/>
        <dbReference type="ChEBI" id="CHEBI:72950"/>
        <dbReference type="EC" id="2.5.1.15"/>
    </reaction>
</comment>
<dbReference type="PROSITE" id="PS00793">
    <property type="entry name" value="DHPS_2"/>
    <property type="match status" value="1"/>
</dbReference>
<dbReference type="InterPro" id="IPR045031">
    <property type="entry name" value="DHP_synth-like"/>
</dbReference>
<dbReference type="Proteomes" id="UP000024836">
    <property type="component" value="Unassembled WGS sequence"/>
</dbReference>
<dbReference type="GO" id="GO:0004156">
    <property type="term" value="F:dihydropteroate synthase activity"/>
    <property type="evidence" value="ECO:0007669"/>
    <property type="project" value="UniProtKB-EC"/>
</dbReference>
<organism evidence="11 12">
    <name type="scientific">Actibacterium atlanticum</name>
    <dbReference type="NCBI Taxonomy" id="1461693"/>
    <lineage>
        <taxon>Bacteria</taxon>
        <taxon>Pseudomonadati</taxon>
        <taxon>Pseudomonadota</taxon>
        <taxon>Alphaproteobacteria</taxon>
        <taxon>Rhodobacterales</taxon>
        <taxon>Roseobacteraceae</taxon>
        <taxon>Actibacterium</taxon>
    </lineage>
</organism>
<keyword evidence="7 9" id="KW-0460">Magnesium</keyword>
<dbReference type="EMBL" id="AQQY01000014">
    <property type="protein sequence ID" value="KCV80884.1"/>
    <property type="molecule type" value="Genomic_DNA"/>
</dbReference>
<evidence type="ECO:0000313" key="12">
    <source>
        <dbReference type="Proteomes" id="UP000024836"/>
    </source>
</evidence>
<evidence type="ECO:0000256" key="6">
    <source>
        <dbReference type="ARBA" id="ARBA00022723"/>
    </source>
</evidence>
<dbReference type="STRING" id="1461693.ATO10_15230"/>
<gene>
    <name evidence="11" type="ORF">ATO10_15230</name>
</gene>
<keyword evidence="8 9" id="KW-0289">Folate biosynthesis</keyword>
<dbReference type="AlphaFoldDB" id="A0A058ZGX5"/>
<dbReference type="GO" id="GO:0046872">
    <property type="term" value="F:metal ion binding"/>
    <property type="evidence" value="ECO:0007669"/>
    <property type="project" value="UniProtKB-KW"/>
</dbReference>
<keyword evidence="6 9" id="KW-0479">Metal-binding</keyword>
<name>A0A058ZGX5_9RHOB</name>
<comment type="function">
    <text evidence="9">Catalyzes the condensation of para-aminobenzoate (pABA) with 6-hydroxymethyl-7,8-dihydropterin diphosphate (DHPt-PP) to form 7,8-dihydropteroate (H2Pte), the immediate precursor of folate derivatives.</text>
</comment>
<dbReference type="PANTHER" id="PTHR20941:SF1">
    <property type="entry name" value="FOLIC ACID SYNTHESIS PROTEIN FOL1"/>
    <property type="match status" value="1"/>
</dbReference>
<dbReference type="GO" id="GO:0046654">
    <property type="term" value="P:tetrahydrofolate biosynthetic process"/>
    <property type="evidence" value="ECO:0007669"/>
    <property type="project" value="UniProtKB-UniPathway"/>
</dbReference>
<comment type="pathway">
    <text evidence="3 9">Cofactor biosynthesis; tetrahydrofolate biosynthesis; 7,8-dihydrofolate from 2-amino-4-hydroxy-6-hydroxymethyl-7,8-dihydropteridine diphosphate and 4-aminobenzoate: step 1/2.</text>
</comment>
<proteinExistence type="inferred from homology"/>
<dbReference type="SUPFAM" id="SSF51717">
    <property type="entry name" value="Dihydropteroate synthetase-like"/>
    <property type="match status" value="1"/>
</dbReference>